<evidence type="ECO:0000313" key="1">
    <source>
        <dbReference type="EMBL" id="GKT41507.1"/>
    </source>
</evidence>
<proteinExistence type="predicted"/>
<dbReference type="Proteomes" id="UP001055115">
    <property type="component" value="Unassembled WGS sequence"/>
</dbReference>
<dbReference type="AlphaFoldDB" id="A0AA37L434"/>
<dbReference type="EMBL" id="BQXU01000003">
    <property type="protein sequence ID" value="GKT41507.1"/>
    <property type="molecule type" value="Genomic_DNA"/>
</dbReference>
<accession>A0AA37L434</accession>
<reference evidence="1 2" key="1">
    <citation type="submission" date="2022-03" db="EMBL/GenBank/DDBJ databases">
        <title>Genome data of Colletotrichum spp.</title>
        <authorList>
            <person name="Utami Y.D."/>
            <person name="Hiruma K."/>
        </authorList>
    </citation>
    <scope>NUCLEOTIDE SEQUENCE [LARGE SCALE GENOMIC DNA]</scope>
    <source>
        <strain evidence="1 2">MAFF 239500</strain>
    </source>
</reference>
<name>A0AA37L434_9PEZI</name>
<evidence type="ECO:0000313" key="2">
    <source>
        <dbReference type="Proteomes" id="UP001055115"/>
    </source>
</evidence>
<dbReference type="RefSeq" id="XP_049123857.1">
    <property type="nucleotide sequence ID" value="XM_049267900.1"/>
</dbReference>
<protein>
    <submittedName>
        <fullName evidence="1">Uncharacterized protein</fullName>
    </submittedName>
</protein>
<keyword evidence="2" id="KW-1185">Reference proteome</keyword>
<sequence>MDVAAKPKIAKPRLGSNDKEGIPFCLMNPRVAGFCDIDTFHSNFIRVGSLGECRRVPTSVDENGQD</sequence>
<dbReference type="GeneID" id="73322490"/>
<comment type="caution">
    <text evidence="1">The sequence shown here is derived from an EMBL/GenBank/DDBJ whole genome shotgun (WGS) entry which is preliminary data.</text>
</comment>
<gene>
    <name evidence="1" type="ORF">ColSpa_01688</name>
</gene>
<organism evidence="1 2">
    <name type="scientific">Colletotrichum spaethianum</name>
    <dbReference type="NCBI Taxonomy" id="700344"/>
    <lineage>
        <taxon>Eukaryota</taxon>
        <taxon>Fungi</taxon>
        <taxon>Dikarya</taxon>
        <taxon>Ascomycota</taxon>
        <taxon>Pezizomycotina</taxon>
        <taxon>Sordariomycetes</taxon>
        <taxon>Hypocreomycetidae</taxon>
        <taxon>Glomerellales</taxon>
        <taxon>Glomerellaceae</taxon>
        <taxon>Colletotrichum</taxon>
        <taxon>Colletotrichum spaethianum species complex</taxon>
    </lineage>
</organism>